<evidence type="ECO:0000313" key="1">
    <source>
        <dbReference type="EMBL" id="GAI75526.1"/>
    </source>
</evidence>
<name>X1S8W3_9ZZZZ</name>
<proteinExistence type="predicted"/>
<organism evidence="1">
    <name type="scientific">marine sediment metagenome</name>
    <dbReference type="NCBI Taxonomy" id="412755"/>
    <lineage>
        <taxon>unclassified sequences</taxon>
        <taxon>metagenomes</taxon>
        <taxon>ecological metagenomes</taxon>
    </lineage>
</organism>
<gene>
    <name evidence="1" type="ORF">S12H4_24179</name>
</gene>
<dbReference type="EMBL" id="BARW01013049">
    <property type="protein sequence ID" value="GAI75526.1"/>
    <property type="molecule type" value="Genomic_DNA"/>
</dbReference>
<comment type="caution">
    <text evidence="1">The sequence shown here is derived from an EMBL/GenBank/DDBJ whole genome shotgun (WGS) entry which is preliminary data.</text>
</comment>
<reference evidence="1" key="1">
    <citation type="journal article" date="2014" name="Front. Microbiol.">
        <title>High frequency of phylogenetically diverse reductive dehalogenase-homologous genes in deep subseafloor sedimentary metagenomes.</title>
        <authorList>
            <person name="Kawai M."/>
            <person name="Futagami T."/>
            <person name="Toyoda A."/>
            <person name="Takaki Y."/>
            <person name="Nishi S."/>
            <person name="Hori S."/>
            <person name="Arai W."/>
            <person name="Tsubouchi T."/>
            <person name="Morono Y."/>
            <person name="Uchiyama I."/>
            <person name="Ito T."/>
            <person name="Fujiyama A."/>
            <person name="Inagaki F."/>
            <person name="Takami H."/>
        </authorList>
    </citation>
    <scope>NUCLEOTIDE SEQUENCE</scope>
    <source>
        <strain evidence="1">Expedition CK06-06</strain>
    </source>
</reference>
<protein>
    <submittedName>
        <fullName evidence="1">Uncharacterized protein</fullName>
    </submittedName>
</protein>
<sequence length="148" mass="16297">MRQKSGDIALVEGNNELNVQMTPLPVGSFTYSNVSARMVSFNPAPAFYTMTFSCRVTNLTDATIARTLRLMYGSDGGSFYNYRGISLSLTLAPGQSYNFYFDGNGIMPGSDPYDPTYNGPLISRRTTHCMYLEDEYGNKSAEGCVTRG</sequence>
<accession>X1S8W3</accession>
<dbReference type="AlphaFoldDB" id="X1S8W3"/>